<dbReference type="SUPFAM" id="SSF52058">
    <property type="entry name" value="L domain-like"/>
    <property type="match status" value="1"/>
</dbReference>
<dbReference type="RefSeq" id="WP_263268507.1">
    <property type="nucleotide sequence ID" value="NZ_CP081201.1"/>
</dbReference>
<accession>A0ABY6FD00</accession>
<dbReference type="Gene3D" id="3.80.10.10">
    <property type="entry name" value="Ribonuclease Inhibitor"/>
    <property type="match status" value="1"/>
</dbReference>
<evidence type="ECO:0000313" key="1">
    <source>
        <dbReference type="EMBL" id="UXZ95496.1"/>
    </source>
</evidence>
<keyword evidence="2" id="KW-1185">Reference proteome</keyword>
<sequence length="342" mass="37747">MLPQRIQSPSLHDLQTTVAELLGNSDEHVVVQFSAPEQYPAPILTALDALCAQHGHRLDVRFYGHYAADQPFDGRTLEALPNVQTLTLDCLYHAERLETLASLEHLRSLALGVDKLDLNPILAFSNLQNLTMLRVFQEVGPKLDLASVSRLPHLRVLHLNAKTQGLKPLEALTGLTELSLYRQPATTTFEVISKLPGLETLSIGFGSREAMPELFSDSVTHLSLLRVRGLQALEPGRFPRLEVLEIEDQPHLGELVFGAGSRLRALRLANLKSLGRIDGLSEAPIGKLSIYKTPELDLLALLDQPLPELKAMRLVSGKRGVDQEIDARRETLGLALVKGIFE</sequence>
<reference evidence="1" key="1">
    <citation type="submission" date="2021-08" db="EMBL/GenBank/DDBJ databases">
        <title>Complete genome sequence of Pseudomonas phytophila.</title>
        <authorList>
            <person name="Weir B.S."/>
            <person name="Templeton M.D."/>
            <person name="Arshed S."/>
            <person name="Andersen M.T."/>
            <person name="Jayaraman J."/>
        </authorList>
    </citation>
    <scope>NUCLEOTIDE SEQUENCE</scope>
    <source>
        <strain evidence="1">ICMP 23753</strain>
    </source>
</reference>
<dbReference type="InterPro" id="IPR032675">
    <property type="entry name" value="LRR_dom_sf"/>
</dbReference>
<organism evidence="1 2">
    <name type="scientific">Pseudomonas phytophila</name>
    <dbReference type="NCBI Taxonomy" id="2867264"/>
    <lineage>
        <taxon>Bacteria</taxon>
        <taxon>Pseudomonadati</taxon>
        <taxon>Pseudomonadota</taxon>
        <taxon>Gammaproteobacteria</taxon>
        <taxon>Pseudomonadales</taxon>
        <taxon>Pseudomonadaceae</taxon>
        <taxon>Pseudomonas</taxon>
    </lineage>
</organism>
<evidence type="ECO:0000313" key="2">
    <source>
        <dbReference type="Proteomes" id="UP001063228"/>
    </source>
</evidence>
<name>A0ABY6FD00_9PSED</name>
<gene>
    <name evidence="1" type="ORF">K3169_24725</name>
</gene>
<protein>
    <recommendedName>
        <fullName evidence="3">Leucine-rich repeat domain-containing protein</fullName>
    </recommendedName>
</protein>
<evidence type="ECO:0008006" key="3">
    <source>
        <dbReference type="Google" id="ProtNLM"/>
    </source>
</evidence>
<dbReference type="EMBL" id="CP081201">
    <property type="protein sequence ID" value="UXZ95496.1"/>
    <property type="molecule type" value="Genomic_DNA"/>
</dbReference>
<proteinExistence type="predicted"/>
<dbReference type="Proteomes" id="UP001063228">
    <property type="component" value="Chromosome"/>
</dbReference>